<keyword evidence="6" id="KW-0732">Signal</keyword>
<dbReference type="AlphaFoldDB" id="A0AAV6GYL0"/>
<evidence type="ECO:0000256" key="5">
    <source>
        <dbReference type="SAM" id="Phobius"/>
    </source>
</evidence>
<feature type="region of interest" description="Disordered" evidence="4">
    <location>
        <begin position="301"/>
        <end position="326"/>
    </location>
</feature>
<evidence type="ECO:0000313" key="9">
    <source>
        <dbReference type="Proteomes" id="UP000823561"/>
    </source>
</evidence>
<keyword evidence="3 5" id="KW-0472">Membrane</keyword>
<feature type="transmembrane region" description="Helical" evidence="5">
    <location>
        <begin position="162"/>
        <end position="184"/>
    </location>
</feature>
<evidence type="ECO:0000256" key="1">
    <source>
        <dbReference type="ARBA" id="ARBA00004370"/>
    </source>
</evidence>
<dbReference type="GO" id="GO:0005886">
    <property type="term" value="C:plasma membrane"/>
    <property type="evidence" value="ECO:0007669"/>
    <property type="project" value="TreeGrafter"/>
</dbReference>
<evidence type="ECO:0000256" key="6">
    <source>
        <dbReference type="SAM" id="SignalP"/>
    </source>
</evidence>
<dbReference type="SUPFAM" id="SSF48726">
    <property type="entry name" value="Immunoglobulin"/>
    <property type="match status" value="1"/>
</dbReference>
<evidence type="ECO:0000256" key="3">
    <source>
        <dbReference type="ARBA" id="ARBA00023136"/>
    </source>
</evidence>
<evidence type="ECO:0000259" key="7">
    <source>
        <dbReference type="SMART" id="SM00409"/>
    </source>
</evidence>
<evidence type="ECO:0000256" key="2">
    <source>
        <dbReference type="ARBA" id="ARBA00022692"/>
    </source>
</evidence>
<dbReference type="Pfam" id="PF07686">
    <property type="entry name" value="V-set"/>
    <property type="match status" value="1"/>
</dbReference>
<dbReference type="EMBL" id="JADWDJ010000007">
    <property type="protein sequence ID" value="KAG5278081.1"/>
    <property type="molecule type" value="Genomic_DNA"/>
</dbReference>
<gene>
    <name evidence="8" type="ORF">AALO_G00094980</name>
</gene>
<protein>
    <recommendedName>
        <fullName evidence="7">Immunoglobulin domain-containing protein</fullName>
    </recommendedName>
</protein>
<accession>A0AAV6GYL0</accession>
<dbReference type="InterPro" id="IPR013106">
    <property type="entry name" value="Ig_V-set"/>
</dbReference>
<organism evidence="8 9">
    <name type="scientific">Alosa alosa</name>
    <name type="common">allis shad</name>
    <dbReference type="NCBI Taxonomy" id="278164"/>
    <lineage>
        <taxon>Eukaryota</taxon>
        <taxon>Metazoa</taxon>
        <taxon>Chordata</taxon>
        <taxon>Craniata</taxon>
        <taxon>Vertebrata</taxon>
        <taxon>Euteleostomi</taxon>
        <taxon>Actinopterygii</taxon>
        <taxon>Neopterygii</taxon>
        <taxon>Teleostei</taxon>
        <taxon>Clupei</taxon>
        <taxon>Clupeiformes</taxon>
        <taxon>Clupeoidei</taxon>
        <taxon>Clupeidae</taxon>
        <taxon>Alosa</taxon>
    </lineage>
</organism>
<feature type="domain" description="Immunoglobulin" evidence="7">
    <location>
        <begin position="22"/>
        <end position="127"/>
    </location>
</feature>
<dbReference type="PANTHER" id="PTHR11860:SF118">
    <property type="entry name" value="CMRF35-LIKE MOLECULE 3-RELATED"/>
    <property type="match status" value="1"/>
</dbReference>
<evidence type="ECO:0000256" key="4">
    <source>
        <dbReference type="SAM" id="MobiDB-lite"/>
    </source>
</evidence>
<keyword evidence="5" id="KW-1133">Transmembrane helix</keyword>
<comment type="subcellular location">
    <subcellularLocation>
        <location evidence="1">Membrane</location>
    </subcellularLocation>
</comment>
<dbReference type="SMART" id="SM00409">
    <property type="entry name" value="IG"/>
    <property type="match status" value="1"/>
</dbReference>
<dbReference type="InterPro" id="IPR013783">
    <property type="entry name" value="Ig-like_fold"/>
</dbReference>
<dbReference type="Gene3D" id="2.60.40.10">
    <property type="entry name" value="Immunoglobulins"/>
    <property type="match status" value="1"/>
</dbReference>
<feature type="signal peptide" evidence="6">
    <location>
        <begin position="1"/>
        <end position="22"/>
    </location>
</feature>
<feature type="chain" id="PRO_5043372261" description="Immunoglobulin domain-containing protein" evidence="6">
    <location>
        <begin position="23"/>
        <end position="326"/>
    </location>
</feature>
<name>A0AAV6GYL0_9TELE</name>
<sequence length="326" mass="36665">MKHHLVLATACYLAIGWSWVSSLRVTGLEGETVHIRCPHTAETADKDKYFCRGESRYRCRDVLLTERGTVTTLDERFSLTFDPTVGEHQQSAAAVQIRDLRANDSGTYWCGSDRRSRYRDYVQVHLSVGRRREKEHGTTQNPSTPLVAKLLPRPPTPPGMPLTILISICVLAAFVFTATGLTIIRLRGKHTEGTYISNVPGTKFAIDDYENNGQDKSITELTSVYQSQHLNFTQPDAVYQHLNPNTTQPDAVYQRLNPNTTQPDGVYQSLNPNTTQPNAVYHSLNPNTTQPESLYQTLVHNPDQGDSTYQSLHPNSTQHNPIYLNQ</sequence>
<reference evidence="8" key="1">
    <citation type="submission" date="2020-10" db="EMBL/GenBank/DDBJ databases">
        <title>Chromosome-scale genome assembly of the Allis shad, Alosa alosa.</title>
        <authorList>
            <person name="Margot Z."/>
            <person name="Christophe K."/>
            <person name="Cabau C."/>
            <person name="Louis A."/>
            <person name="Berthelot C."/>
            <person name="Parey E."/>
            <person name="Roest Crollius H."/>
            <person name="Montfort J."/>
            <person name="Robinson-Rechavi M."/>
            <person name="Bucao C."/>
            <person name="Bouchez O."/>
            <person name="Gislard M."/>
            <person name="Lluch J."/>
            <person name="Milhes M."/>
            <person name="Lampietro C."/>
            <person name="Lopez Roques C."/>
            <person name="Donnadieu C."/>
            <person name="Braasch I."/>
            <person name="Desvignes T."/>
            <person name="Postlethwait J."/>
            <person name="Bobe J."/>
            <person name="Guiguen Y."/>
        </authorList>
    </citation>
    <scope>NUCLEOTIDE SEQUENCE</scope>
    <source>
        <strain evidence="8">M-15738</strain>
        <tissue evidence="8">Blood</tissue>
    </source>
</reference>
<keyword evidence="2 5" id="KW-0812">Transmembrane</keyword>
<dbReference type="InterPro" id="IPR036179">
    <property type="entry name" value="Ig-like_dom_sf"/>
</dbReference>
<comment type="caution">
    <text evidence="8">The sequence shown here is derived from an EMBL/GenBank/DDBJ whole genome shotgun (WGS) entry which is preliminary data.</text>
</comment>
<dbReference type="Proteomes" id="UP000823561">
    <property type="component" value="Chromosome 7"/>
</dbReference>
<dbReference type="InterPro" id="IPR050671">
    <property type="entry name" value="CD300_family_receptors"/>
</dbReference>
<dbReference type="GO" id="GO:0004888">
    <property type="term" value="F:transmembrane signaling receptor activity"/>
    <property type="evidence" value="ECO:0007669"/>
    <property type="project" value="TreeGrafter"/>
</dbReference>
<keyword evidence="9" id="KW-1185">Reference proteome</keyword>
<proteinExistence type="predicted"/>
<dbReference type="PANTHER" id="PTHR11860">
    <property type="entry name" value="POLYMERIC-IMMUNOGLOBULIN RECEPTOR"/>
    <property type="match status" value="1"/>
</dbReference>
<dbReference type="InterPro" id="IPR003599">
    <property type="entry name" value="Ig_sub"/>
</dbReference>
<evidence type="ECO:0000313" key="8">
    <source>
        <dbReference type="EMBL" id="KAG5278081.1"/>
    </source>
</evidence>